<keyword evidence="2" id="KW-1133">Transmembrane helix</keyword>
<comment type="caution">
    <text evidence="4">The sequence shown here is derived from an EMBL/GenBank/DDBJ whole genome shotgun (WGS) entry which is preliminary data.</text>
</comment>
<dbReference type="InterPro" id="IPR011053">
    <property type="entry name" value="Single_hybrid_motif"/>
</dbReference>
<dbReference type="PRINTS" id="PR01490">
    <property type="entry name" value="RTXTOXIND"/>
</dbReference>
<feature type="transmembrane region" description="Helical" evidence="2">
    <location>
        <begin position="38"/>
        <end position="57"/>
    </location>
</feature>
<dbReference type="PANTHER" id="PTHR30386:SF28">
    <property type="entry name" value="EXPORTED PROTEIN"/>
    <property type="match status" value="1"/>
</dbReference>
<dbReference type="SUPFAM" id="SSF51230">
    <property type="entry name" value="Single hybrid motif"/>
    <property type="match status" value="1"/>
</dbReference>
<reference evidence="4" key="1">
    <citation type="submission" date="2020-10" db="EMBL/GenBank/DDBJ databases">
        <authorList>
            <person name="Castelo-Branco R."/>
            <person name="Eusebio N."/>
            <person name="Adriana R."/>
            <person name="Vieira A."/>
            <person name="Brugerolle De Fraissinette N."/>
            <person name="Rezende De Castro R."/>
            <person name="Schneider M.P."/>
            <person name="Vasconcelos V."/>
            <person name="Leao P.N."/>
        </authorList>
    </citation>
    <scope>NUCLEOTIDE SEQUENCE</scope>
    <source>
        <strain evidence="4">LEGE 06105</strain>
    </source>
</reference>
<proteinExistence type="predicted"/>
<dbReference type="InterPro" id="IPR058625">
    <property type="entry name" value="MdtA-like_BSH"/>
</dbReference>
<dbReference type="Proteomes" id="UP000620559">
    <property type="component" value="Unassembled WGS sequence"/>
</dbReference>
<dbReference type="EMBL" id="JADEWL010000023">
    <property type="protein sequence ID" value="MBE9213031.1"/>
    <property type="molecule type" value="Genomic_DNA"/>
</dbReference>
<keyword evidence="1" id="KW-0175">Coiled coil</keyword>
<gene>
    <name evidence="4" type="ORF">IQ247_10150</name>
</gene>
<evidence type="ECO:0000256" key="2">
    <source>
        <dbReference type="SAM" id="Phobius"/>
    </source>
</evidence>
<evidence type="ECO:0000259" key="3">
    <source>
        <dbReference type="Pfam" id="PF25917"/>
    </source>
</evidence>
<evidence type="ECO:0000313" key="5">
    <source>
        <dbReference type="Proteomes" id="UP000620559"/>
    </source>
</evidence>
<sequence>MVTQQNTQNQLFRKEALEKVATPEQLDQLIKITSPQRWFSLFAVGSLVAAGLIWSILGRIPITVTGKGVLIYPNKVVTVQASNPGRILQLNVEVGDTVKKGQILATIDQSELKKQLQLSRDKLTQLQIQDQTATQMQIQRDTLAQTATQEQRRTIEQSLQTVQSLTPILRSKGLEVLKRDRQNLVERLQTLQQLQPTMKQRWDEREKLFQQGAVAKDMALQARQEYLSVQTQINEARSQLNQLDVKEADAQGEYLRNLNQVNQLSAQLKALDSQQATQKEQDLTTNTIRTKEIQETQRLIAQLELQLQNSSQITSNYTGRVLEITAKPGQQLEPGVGIGTIAAQESSAKLVNVVFLPVSEGKKIKSGTSVQITPSTVKREEFGGIEGKVTNISAFPVTQQGAVSLIGNADILPSVMSQGPQLAVFTELQPDSSTFSKYRWSSSTGPQLKMTPGTTTSVRITVEKRRPIEFVFPILKDWSGMG</sequence>
<evidence type="ECO:0000313" key="4">
    <source>
        <dbReference type="EMBL" id="MBE9213031.1"/>
    </source>
</evidence>
<dbReference type="NCBIfam" id="TIGR03794">
    <property type="entry name" value="NHLM_micro_HlyD"/>
    <property type="match status" value="1"/>
</dbReference>
<accession>A0A8J7JZY2</accession>
<keyword evidence="2" id="KW-0472">Membrane</keyword>
<organism evidence="4 5">
    <name type="scientific">Plectonema cf. radiosum LEGE 06105</name>
    <dbReference type="NCBI Taxonomy" id="945769"/>
    <lineage>
        <taxon>Bacteria</taxon>
        <taxon>Bacillati</taxon>
        <taxon>Cyanobacteriota</taxon>
        <taxon>Cyanophyceae</taxon>
        <taxon>Oscillatoriophycideae</taxon>
        <taxon>Oscillatoriales</taxon>
        <taxon>Microcoleaceae</taxon>
        <taxon>Plectonema</taxon>
    </lineage>
</organism>
<feature type="coiled-coil region" evidence="1">
    <location>
        <begin position="219"/>
        <end position="313"/>
    </location>
</feature>
<feature type="domain" description="Multidrug resistance protein MdtA-like barrel-sandwich hybrid" evidence="3">
    <location>
        <begin position="76"/>
        <end position="334"/>
    </location>
</feature>
<keyword evidence="2" id="KW-0812">Transmembrane</keyword>
<dbReference type="InterPro" id="IPR050739">
    <property type="entry name" value="MFP"/>
</dbReference>
<dbReference type="InterPro" id="IPR022275">
    <property type="entry name" value="NHPM_bacteriocin_SS_HylD"/>
</dbReference>
<keyword evidence="5" id="KW-1185">Reference proteome</keyword>
<dbReference type="Pfam" id="PF25917">
    <property type="entry name" value="BSH_RND"/>
    <property type="match status" value="1"/>
</dbReference>
<dbReference type="RefSeq" id="WP_193919511.1">
    <property type="nucleotide sequence ID" value="NZ_JADEWL010000023.1"/>
</dbReference>
<dbReference type="PANTHER" id="PTHR30386">
    <property type="entry name" value="MEMBRANE FUSION SUBUNIT OF EMRAB-TOLC MULTIDRUG EFFLUX PUMP"/>
    <property type="match status" value="1"/>
</dbReference>
<evidence type="ECO:0000256" key="1">
    <source>
        <dbReference type="SAM" id="Coils"/>
    </source>
</evidence>
<dbReference type="AlphaFoldDB" id="A0A8J7JZY2"/>
<name>A0A8J7JZY2_9CYAN</name>
<protein>
    <submittedName>
        <fullName evidence="4">NHLP bacteriocin system secretion protein</fullName>
    </submittedName>
</protein>
<dbReference type="Gene3D" id="2.40.50.100">
    <property type="match status" value="1"/>
</dbReference>